<dbReference type="InterPro" id="IPR046357">
    <property type="entry name" value="PPIase_dom_sf"/>
</dbReference>
<keyword evidence="5 8" id="KW-0697">Rotamase</keyword>
<dbReference type="InterPro" id="IPR050245">
    <property type="entry name" value="PrsA_foldase"/>
</dbReference>
<protein>
    <recommendedName>
        <fullName evidence="4">Parvulin-like PPIase</fullName>
        <ecNumber evidence="3">5.2.1.8</ecNumber>
    </recommendedName>
    <alternativeName>
        <fullName evidence="6">Peptidyl-prolyl cis-trans isomerase plp</fullName>
    </alternativeName>
    <alternativeName>
        <fullName evidence="7">Rotamase plp</fullName>
    </alternativeName>
</protein>
<dbReference type="InterPro" id="IPR027304">
    <property type="entry name" value="Trigger_fact/SurA_dom_sf"/>
</dbReference>
<dbReference type="AlphaFoldDB" id="A0A3L9Y4Y3"/>
<evidence type="ECO:0000256" key="3">
    <source>
        <dbReference type="ARBA" id="ARBA00013194"/>
    </source>
</evidence>
<reference evidence="11 12" key="1">
    <citation type="submission" date="2018-10" db="EMBL/GenBank/DDBJ databases">
        <authorList>
            <person name="Jung H.S."/>
            <person name="Jeon C.O."/>
        </authorList>
    </citation>
    <scope>NUCLEOTIDE SEQUENCE [LARGE SCALE GENOMIC DNA]</scope>
    <source>
        <strain evidence="11 12">MA-7-27</strain>
    </source>
</reference>
<evidence type="ECO:0000256" key="2">
    <source>
        <dbReference type="ARBA" id="ARBA00007656"/>
    </source>
</evidence>
<dbReference type="Proteomes" id="UP000281343">
    <property type="component" value="Unassembled WGS sequence"/>
</dbReference>
<comment type="similarity">
    <text evidence="2">Belongs to the PpiC/parvulin rotamase family.</text>
</comment>
<dbReference type="PANTHER" id="PTHR47245:SF2">
    <property type="entry name" value="PEPTIDYL-PROLYL CIS-TRANS ISOMERASE HP_0175-RELATED"/>
    <property type="match status" value="1"/>
</dbReference>
<evidence type="ECO:0000256" key="8">
    <source>
        <dbReference type="PROSITE-ProRule" id="PRU00278"/>
    </source>
</evidence>
<sequence>MDQGPDENKGLSKMKRLLAGVALSALLAAPLQAQDATTVLATVNGTDITLGHLIAMQSLLPDQYRQLPDQVLFEGMLEQLIQQEVMAGQARGMMTSRMELGLENEQRAFLAAALMDEIAMADIPEEEIEAEYENVYGATEPAREYNASHILVETEEEALALIADLEGGADFAELAQQHSTGPSGPNGGQLGWFTAGMMVPSFEEAVFALEADEISAPVETQFGWHVIRLNESRLQDAPALEDVREELVQGLRRARVDARMEELTAEADVERPDLEGFDISLIRDIDLLEN</sequence>
<proteinExistence type="inferred from homology"/>
<dbReference type="EC" id="5.2.1.8" evidence="3"/>
<accession>A0A3L9Y4Y3</accession>
<gene>
    <name evidence="11" type="ORF">D9R08_00190</name>
</gene>
<evidence type="ECO:0000256" key="1">
    <source>
        <dbReference type="ARBA" id="ARBA00000971"/>
    </source>
</evidence>
<dbReference type="OrthoDB" id="14196at2"/>
<evidence type="ECO:0000256" key="9">
    <source>
        <dbReference type="SAM" id="SignalP"/>
    </source>
</evidence>
<dbReference type="InterPro" id="IPR023058">
    <property type="entry name" value="PPIase_PpiC_CS"/>
</dbReference>
<dbReference type="PROSITE" id="PS01096">
    <property type="entry name" value="PPIC_PPIASE_1"/>
    <property type="match status" value="1"/>
</dbReference>
<evidence type="ECO:0000259" key="10">
    <source>
        <dbReference type="PROSITE" id="PS50198"/>
    </source>
</evidence>
<dbReference type="EMBL" id="RCNT01000001">
    <property type="protein sequence ID" value="RMA43412.1"/>
    <property type="molecule type" value="Genomic_DNA"/>
</dbReference>
<evidence type="ECO:0000256" key="5">
    <source>
        <dbReference type="ARBA" id="ARBA00023110"/>
    </source>
</evidence>
<dbReference type="PANTHER" id="PTHR47245">
    <property type="entry name" value="PEPTIDYLPROLYL ISOMERASE"/>
    <property type="match status" value="1"/>
</dbReference>
<dbReference type="PROSITE" id="PS50198">
    <property type="entry name" value="PPIC_PPIASE_2"/>
    <property type="match status" value="1"/>
</dbReference>
<name>A0A3L9Y4Y3_9RHOB</name>
<dbReference type="Gene3D" id="3.10.50.40">
    <property type="match status" value="1"/>
</dbReference>
<dbReference type="Pfam" id="PF13616">
    <property type="entry name" value="Rotamase_3"/>
    <property type="match status" value="1"/>
</dbReference>
<feature type="signal peptide" evidence="9">
    <location>
        <begin position="1"/>
        <end position="33"/>
    </location>
</feature>
<keyword evidence="9" id="KW-0732">Signal</keyword>
<organism evidence="11 12">
    <name type="scientific">Rhodophyticola porphyridii</name>
    <dbReference type="NCBI Taxonomy" id="1852017"/>
    <lineage>
        <taxon>Bacteria</taxon>
        <taxon>Pseudomonadati</taxon>
        <taxon>Pseudomonadota</taxon>
        <taxon>Alphaproteobacteria</taxon>
        <taxon>Rhodobacterales</taxon>
        <taxon>Roseobacteraceae</taxon>
        <taxon>Rhodophyticola</taxon>
    </lineage>
</organism>
<evidence type="ECO:0000313" key="12">
    <source>
        <dbReference type="Proteomes" id="UP000281343"/>
    </source>
</evidence>
<dbReference type="SUPFAM" id="SSF54534">
    <property type="entry name" value="FKBP-like"/>
    <property type="match status" value="1"/>
</dbReference>
<comment type="catalytic activity">
    <reaction evidence="1">
        <text>[protein]-peptidylproline (omega=180) = [protein]-peptidylproline (omega=0)</text>
        <dbReference type="Rhea" id="RHEA:16237"/>
        <dbReference type="Rhea" id="RHEA-COMP:10747"/>
        <dbReference type="Rhea" id="RHEA-COMP:10748"/>
        <dbReference type="ChEBI" id="CHEBI:83833"/>
        <dbReference type="ChEBI" id="CHEBI:83834"/>
        <dbReference type="EC" id="5.2.1.8"/>
    </reaction>
</comment>
<keyword evidence="8 11" id="KW-0413">Isomerase</keyword>
<evidence type="ECO:0000313" key="11">
    <source>
        <dbReference type="EMBL" id="RMA43412.1"/>
    </source>
</evidence>
<dbReference type="GO" id="GO:0003755">
    <property type="term" value="F:peptidyl-prolyl cis-trans isomerase activity"/>
    <property type="evidence" value="ECO:0007669"/>
    <property type="project" value="UniProtKB-KW"/>
</dbReference>
<comment type="caution">
    <text evidence="11">The sequence shown here is derived from an EMBL/GenBank/DDBJ whole genome shotgun (WGS) entry which is preliminary data.</text>
</comment>
<keyword evidence="12" id="KW-1185">Reference proteome</keyword>
<feature type="chain" id="PRO_5017998273" description="Parvulin-like PPIase" evidence="9">
    <location>
        <begin position="34"/>
        <end position="290"/>
    </location>
</feature>
<dbReference type="SUPFAM" id="SSF109998">
    <property type="entry name" value="Triger factor/SurA peptide-binding domain-like"/>
    <property type="match status" value="1"/>
</dbReference>
<dbReference type="InterPro" id="IPR000297">
    <property type="entry name" value="PPIase_PpiC"/>
</dbReference>
<feature type="domain" description="PpiC" evidence="10">
    <location>
        <begin position="142"/>
        <end position="231"/>
    </location>
</feature>
<evidence type="ECO:0000256" key="4">
    <source>
        <dbReference type="ARBA" id="ARBA00018370"/>
    </source>
</evidence>
<evidence type="ECO:0000256" key="6">
    <source>
        <dbReference type="ARBA" id="ARBA00030642"/>
    </source>
</evidence>
<evidence type="ECO:0000256" key="7">
    <source>
        <dbReference type="ARBA" id="ARBA00031484"/>
    </source>
</evidence>